<reference evidence="1" key="1">
    <citation type="journal article" date="2014" name="Front. Microbiol.">
        <title>High frequency of phylogenetically diverse reductive dehalogenase-homologous genes in deep subseafloor sedimentary metagenomes.</title>
        <authorList>
            <person name="Kawai M."/>
            <person name="Futagami T."/>
            <person name="Toyoda A."/>
            <person name="Takaki Y."/>
            <person name="Nishi S."/>
            <person name="Hori S."/>
            <person name="Arai W."/>
            <person name="Tsubouchi T."/>
            <person name="Morono Y."/>
            <person name="Uchiyama I."/>
            <person name="Ito T."/>
            <person name="Fujiyama A."/>
            <person name="Inagaki F."/>
            <person name="Takami H."/>
        </authorList>
    </citation>
    <scope>NUCLEOTIDE SEQUENCE</scope>
    <source>
        <strain evidence="1">Expedition CK06-06</strain>
    </source>
</reference>
<proteinExistence type="predicted"/>
<comment type="caution">
    <text evidence="1">The sequence shown here is derived from an EMBL/GenBank/DDBJ whole genome shotgun (WGS) entry which is preliminary data.</text>
</comment>
<feature type="non-terminal residue" evidence="1">
    <location>
        <position position="1"/>
    </location>
</feature>
<gene>
    <name evidence="1" type="ORF">S06H3_63372</name>
</gene>
<name>X1QN36_9ZZZZ</name>
<sequence>TPSMENMESDTLVTDTSKLVKSVHPQDRMNVERPYWTY</sequence>
<dbReference type="AlphaFoldDB" id="X1QN36"/>
<accession>X1QN36</accession>
<evidence type="ECO:0000313" key="1">
    <source>
        <dbReference type="EMBL" id="GAI56196.1"/>
    </source>
</evidence>
<dbReference type="EMBL" id="BARV01042023">
    <property type="protein sequence ID" value="GAI56196.1"/>
    <property type="molecule type" value="Genomic_DNA"/>
</dbReference>
<organism evidence="1">
    <name type="scientific">marine sediment metagenome</name>
    <dbReference type="NCBI Taxonomy" id="412755"/>
    <lineage>
        <taxon>unclassified sequences</taxon>
        <taxon>metagenomes</taxon>
        <taxon>ecological metagenomes</taxon>
    </lineage>
</organism>
<protein>
    <submittedName>
        <fullName evidence="1">Uncharacterized protein</fullName>
    </submittedName>
</protein>